<dbReference type="PANTHER" id="PTHR35846:SF1">
    <property type="entry name" value="PLASMODIUM RESA N-TERMINAL DOMAIN-CONTAINING PROTEIN"/>
    <property type="match status" value="1"/>
</dbReference>
<protein>
    <recommendedName>
        <fullName evidence="5">C2H2-type domain-containing protein</fullName>
    </recommendedName>
</protein>
<organism evidence="3 4">
    <name type="scientific">Dryococelus australis</name>
    <dbReference type="NCBI Taxonomy" id="614101"/>
    <lineage>
        <taxon>Eukaryota</taxon>
        <taxon>Metazoa</taxon>
        <taxon>Ecdysozoa</taxon>
        <taxon>Arthropoda</taxon>
        <taxon>Hexapoda</taxon>
        <taxon>Insecta</taxon>
        <taxon>Pterygota</taxon>
        <taxon>Neoptera</taxon>
        <taxon>Polyneoptera</taxon>
        <taxon>Phasmatodea</taxon>
        <taxon>Verophasmatodea</taxon>
        <taxon>Anareolatae</taxon>
        <taxon>Phasmatidae</taxon>
        <taxon>Eurycanthinae</taxon>
        <taxon>Dryococelus</taxon>
    </lineage>
</organism>
<feature type="transmembrane region" description="Helical" evidence="2">
    <location>
        <begin position="626"/>
        <end position="648"/>
    </location>
</feature>
<feature type="transmembrane region" description="Helical" evidence="2">
    <location>
        <begin position="710"/>
        <end position="734"/>
    </location>
</feature>
<gene>
    <name evidence="3" type="ORF">PR048_018349</name>
</gene>
<dbReference type="Proteomes" id="UP001159363">
    <property type="component" value="Chromosome 5"/>
</dbReference>
<keyword evidence="2" id="KW-1133">Transmembrane helix</keyword>
<sequence>MPPVGISWHNGGRLLLHCVLEPSLGLDTFLYTLLRIMRTSQAKCSDASSIPERKTIIDSIKVEAAQSPGSVVYCRRPYLILAPATRERVCVCVCADLKFFRLWQPLGCEPNGLDHKTTAAAKKSSTANSHNASSGMHLTRPMLHDQLASRESIRQPRWSVDSVGTVQVSPSRRDDIPSVKVARRHEKGECSKKLTSRIRTCDMCDEIFGRSDNLKTHAGTFENQDITASREGENENAVSKIAGDVKNKRKRKYSANDEVTTSAKKRRKHVAEDNVYLKLEQKKQGFEPSSMAQWSRTTYSSSNIHAEIYPLLAVARKDPTSNNLVSFECRLRKADMLDCWYFTQGIPTCHSRTRFLIGCLRVRVTAIRHNVPSWSVLYPTKSQRCRYETWCHCLYQMRFLRGRGGVVDRALAFCQREPGSLVSGFSRGLPFLPALHFDDAPYQPRFTLIDCQDLDVKIRPNVSTSLQCFLVKDGYSRLHSTREAIICPLSTATATTILARINIGCIRLTLIQALHLLRSLFRGGSYSLTLGSNSMVLGSYSLALDSYNLTLGSYSLVLGSYSLILGSYSMAYGSYSMAYGSYSLALGSYSLVLGSCSLVLDSYSLVLGSCSLVLGSYGLVLGRYSLIIGSYSLVLGSYSLVLGSYSLILDSCRLVLGSYNWDLGSYSLSLCSYSHDLGCYSLPLGSYSLTLGIYSLVLCSYSLVLDSYSLVLGSCSLVLGSYILVLGSYILVIGKYSLVICSYNQVLGSYSLVLGSYSLALGSYSLVLRSYSLVLGSYSLVLGSYILVLGSYSLVLSCYSLVLVLGNMRYDSDFRLAATSAPTYFHSWKTYTLTYNGSTPRKPTGQRQCLPSFPRVKINLSPTWDVRVLNGGPSLAPARRKMKVAYERFVSYHHLVDATFKLADLRYSPPSIHEELETNVV</sequence>
<feature type="transmembrane region" description="Helical" evidence="2">
    <location>
        <begin position="780"/>
        <end position="805"/>
    </location>
</feature>
<evidence type="ECO:0008006" key="5">
    <source>
        <dbReference type="Google" id="ProtNLM"/>
    </source>
</evidence>
<feature type="transmembrane region" description="Helical" evidence="2">
    <location>
        <begin position="684"/>
        <end position="704"/>
    </location>
</feature>
<proteinExistence type="predicted"/>
<dbReference type="EMBL" id="JARBHB010000006">
    <property type="protein sequence ID" value="KAJ8881863.1"/>
    <property type="molecule type" value="Genomic_DNA"/>
</dbReference>
<accession>A0ABQ9HC22</accession>
<keyword evidence="4" id="KW-1185">Reference proteome</keyword>
<evidence type="ECO:0000313" key="4">
    <source>
        <dbReference type="Proteomes" id="UP001159363"/>
    </source>
</evidence>
<reference evidence="3 4" key="1">
    <citation type="submission" date="2023-02" db="EMBL/GenBank/DDBJ databases">
        <title>LHISI_Scaffold_Assembly.</title>
        <authorList>
            <person name="Stuart O.P."/>
            <person name="Cleave R."/>
            <person name="Magrath M.J.L."/>
            <person name="Mikheyev A.S."/>
        </authorList>
    </citation>
    <scope>NUCLEOTIDE SEQUENCE [LARGE SCALE GENOMIC DNA]</scope>
    <source>
        <strain evidence="3">Daus_M_001</strain>
        <tissue evidence="3">Leg muscle</tissue>
    </source>
</reference>
<keyword evidence="2" id="KW-0472">Membrane</keyword>
<comment type="caution">
    <text evidence="3">The sequence shown here is derived from an EMBL/GenBank/DDBJ whole genome shotgun (WGS) entry which is preliminary data.</text>
</comment>
<feature type="region of interest" description="Disordered" evidence="1">
    <location>
        <begin position="229"/>
        <end position="265"/>
    </location>
</feature>
<evidence type="ECO:0000313" key="3">
    <source>
        <dbReference type="EMBL" id="KAJ8881863.1"/>
    </source>
</evidence>
<keyword evidence="2" id="KW-0812">Transmembrane</keyword>
<dbReference type="InterPro" id="IPR011049">
    <property type="entry name" value="Serralysin-like_metalloprot_C"/>
</dbReference>
<feature type="transmembrane region" description="Helical" evidence="2">
    <location>
        <begin position="746"/>
        <end position="768"/>
    </location>
</feature>
<dbReference type="PANTHER" id="PTHR35846">
    <property type="entry name" value="PROTEIN CBG05131"/>
    <property type="match status" value="1"/>
</dbReference>
<name>A0ABQ9HC22_9NEOP</name>
<dbReference type="SUPFAM" id="SSF101967">
    <property type="entry name" value="Adhesin YadA, collagen-binding domain"/>
    <property type="match status" value="3"/>
</dbReference>
<evidence type="ECO:0000256" key="1">
    <source>
        <dbReference type="SAM" id="MobiDB-lite"/>
    </source>
</evidence>
<dbReference type="Gene3D" id="2.150.10.10">
    <property type="entry name" value="Serralysin-like metalloprotease, C-terminal"/>
    <property type="match status" value="2"/>
</dbReference>
<feature type="transmembrane region" description="Helical" evidence="2">
    <location>
        <begin position="549"/>
        <end position="572"/>
    </location>
</feature>
<feature type="transmembrane region" description="Helical" evidence="2">
    <location>
        <begin position="584"/>
        <end position="606"/>
    </location>
</feature>
<dbReference type="CDD" id="cd12820">
    <property type="entry name" value="LbR_YadA-like"/>
    <property type="match status" value="1"/>
</dbReference>
<evidence type="ECO:0000256" key="2">
    <source>
        <dbReference type="SAM" id="Phobius"/>
    </source>
</evidence>